<dbReference type="InterPro" id="IPR038976">
    <property type="entry name" value="Ssk"/>
</dbReference>
<dbReference type="EMBL" id="VCGU01000011">
    <property type="protein sequence ID" value="TRY67493.1"/>
    <property type="molecule type" value="Genomic_DNA"/>
</dbReference>
<dbReference type="AlphaFoldDB" id="A0A553NPX6"/>
<feature type="transmembrane region" description="Helical" evidence="1">
    <location>
        <begin position="91"/>
        <end position="116"/>
    </location>
</feature>
<accession>A0A553NPX6</accession>
<name>A0A553NPX6_TIGCA</name>
<evidence type="ECO:0000313" key="3">
    <source>
        <dbReference type="Proteomes" id="UP000318571"/>
    </source>
</evidence>
<proteinExistence type="predicted"/>
<dbReference type="OMA" id="LMIMARL"/>
<protein>
    <recommendedName>
        <fullName evidence="4">MARVEL domain-containing protein</fullName>
    </recommendedName>
</protein>
<keyword evidence="1" id="KW-0812">Transmembrane</keyword>
<dbReference type="GO" id="GO:0019991">
    <property type="term" value="P:septate junction assembly"/>
    <property type="evidence" value="ECO:0007669"/>
    <property type="project" value="InterPro"/>
</dbReference>
<organism evidence="2 3">
    <name type="scientific">Tigriopus californicus</name>
    <name type="common">Marine copepod</name>
    <dbReference type="NCBI Taxonomy" id="6832"/>
    <lineage>
        <taxon>Eukaryota</taxon>
        <taxon>Metazoa</taxon>
        <taxon>Ecdysozoa</taxon>
        <taxon>Arthropoda</taxon>
        <taxon>Crustacea</taxon>
        <taxon>Multicrustacea</taxon>
        <taxon>Hexanauplia</taxon>
        <taxon>Copepoda</taxon>
        <taxon>Harpacticoida</taxon>
        <taxon>Harpacticidae</taxon>
        <taxon>Tigriopus</taxon>
    </lineage>
</organism>
<gene>
    <name evidence="2" type="ORF">TCAL_03750</name>
</gene>
<sequence>MPTAFQSSRSTTTTTYTSQGAGSYSAVRTSNIGTSSARPGCCGKMGFTFNTWILKTPTGLLKILEIVFIILCLIFCRFGDEGYPFKIGAEGAHFLAVGTYVGYAIIVPAILVTYLLGANLTILELFINLLGAILFITIGALSLVNHRYDRGSRYTMGLVLGILSIAAGVVFFIDFLFAIKNTRVTVIQTTRTVG</sequence>
<dbReference type="PANTHER" id="PTHR36692:SF3">
    <property type="entry name" value="PROTEIN SNAKESKIN"/>
    <property type="match status" value="1"/>
</dbReference>
<keyword evidence="1" id="KW-1133">Transmembrane helix</keyword>
<dbReference type="OrthoDB" id="8187586at2759"/>
<evidence type="ECO:0008006" key="4">
    <source>
        <dbReference type="Google" id="ProtNLM"/>
    </source>
</evidence>
<comment type="caution">
    <text evidence="2">The sequence shown here is derived from an EMBL/GenBank/DDBJ whole genome shotgun (WGS) entry which is preliminary data.</text>
</comment>
<feature type="transmembrane region" description="Helical" evidence="1">
    <location>
        <begin position="122"/>
        <end position="144"/>
    </location>
</feature>
<reference evidence="2 3" key="1">
    <citation type="journal article" date="2018" name="Nat. Ecol. Evol.">
        <title>Genomic signatures of mitonuclear coevolution across populations of Tigriopus californicus.</title>
        <authorList>
            <person name="Barreto F.S."/>
            <person name="Watson E.T."/>
            <person name="Lima T.G."/>
            <person name="Willett C.S."/>
            <person name="Edmands S."/>
            <person name="Li W."/>
            <person name="Burton R.S."/>
        </authorList>
    </citation>
    <scope>NUCLEOTIDE SEQUENCE [LARGE SCALE GENOMIC DNA]</scope>
    <source>
        <strain evidence="2 3">San Diego</strain>
    </source>
</reference>
<keyword evidence="3" id="KW-1185">Reference proteome</keyword>
<keyword evidence="1" id="KW-0472">Membrane</keyword>
<evidence type="ECO:0000256" key="1">
    <source>
        <dbReference type="SAM" id="Phobius"/>
    </source>
</evidence>
<dbReference type="GO" id="GO:0005886">
    <property type="term" value="C:plasma membrane"/>
    <property type="evidence" value="ECO:0007669"/>
    <property type="project" value="TreeGrafter"/>
</dbReference>
<feature type="transmembrane region" description="Helical" evidence="1">
    <location>
        <begin position="59"/>
        <end position="79"/>
    </location>
</feature>
<evidence type="ECO:0000313" key="2">
    <source>
        <dbReference type="EMBL" id="TRY67493.1"/>
    </source>
</evidence>
<feature type="transmembrane region" description="Helical" evidence="1">
    <location>
        <begin position="156"/>
        <end position="179"/>
    </location>
</feature>
<dbReference type="Proteomes" id="UP000318571">
    <property type="component" value="Chromosome 4"/>
</dbReference>
<dbReference type="PANTHER" id="PTHR36692">
    <property type="entry name" value="PROTEIN SNAKESKIN"/>
    <property type="match status" value="1"/>
</dbReference>